<evidence type="ECO:0008006" key="3">
    <source>
        <dbReference type="Google" id="ProtNLM"/>
    </source>
</evidence>
<sequence length="346" mass="39046">MFRVQFDEETGLERYSGCYRYERGNSFIESDGRLVYSNKDEAQETAMLGYCHADRTWVFVNYNESDPNQDFCDSTKGEIAHSEKTNSYDFSSAFEIGWKSPFNKPLDVYFIDNPGNKNGDNGFFECDSIANDGKCDKALNNFDYKYDGGDCCATTCTHADCHPEEANQAFGEDTPGAKQFQSCIDPDMVDLTIYLTRYNSKGIPEWARNSNYNDLEEWKSNWKPPSLLLECNGNVVFSVPVNPILSDITEPSEQSPSIIAKVEPDAICNLNISNFLTVWDINVEVNDDRVTTNTLSSSIPSEIGRLTNLMALNMGNQSLAGTIPVNITHLHLEELDLQFDEIEIRF</sequence>
<gene>
    <name evidence="1" type="ORF">PSNMU_V1.4_AUG-EV-PASAV3_0013180</name>
</gene>
<dbReference type="Gene3D" id="3.80.10.10">
    <property type="entry name" value="Ribonuclease Inhibitor"/>
    <property type="match status" value="1"/>
</dbReference>
<name>A0A448YXX6_9STRA</name>
<dbReference type="AlphaFoldDB" id="A0A448YXX6"/>
<evidence type="ECO:0000313" key="2">
    <source>
        <dbReference type="Proteomes" id="UP000291116"/>
    </source>
</evidence>
<protein>
    <recommendedName>
        <fullName evidence="3">LNR domain-containing protein</fullName>
    </recommendedName>
</protein>
<dbReference type="SUPFAM" id="SSF52058">
    <property type="entry name" value="L domain-like"/>
    <property type="match status" value="1"/>
</dbReference>
<evidence type="ECO:0000313" key="1">
    <source>
        <dbReference type="EMBL" id="VEU34605.1"/>
    </source>
</evidence>
<organism evidence="1 2">
    <name type="scientific">Pseudo-nitzschia multistriata</name>
    <dbReference type="NCBI Taxonomy" id="183589"/>
    <lineage>
        <taxon>Eukaryota</taxon>
        <taxon>Sar</taxon>
        <taxon>Stramenopiles</taxon>
        <taxon>Ochrophyta</taxon>
        <taxon>Bacillariophyta</taxon>
        <taxon>Bacillariophyceae</taxon>
        <taxon>Bacillariophycidae</taxon>
        <taxon>Bacillariales</taxon>
        <taxon>Bacillariaceae</taxon>
        <taxon>Pseudo-nitzschia</taxon>
    </lineage>
</organism>
<dbReference type="Proteomes" id="UP000291116">
    <property type="component" value="Unassembled WGS sequence"/>
</dbReference>
<reference evidence="1 2" key="1">
    <citation type="submission" date="2019-01" db="EMBL/GenBank/DDBJ databases">
        <authorList>
            <person name="Ferrante I. M."/>
        </authorList>
    </citation>
    <scope>NUCLEOTIDE SEQUENCE [LARGE SCALE GENOMIC DNA]</scope>
    <source>
        <strain evidence="1 2">B856</strain>
    </source>
</reference>
<keyword evidence="2" id="KW-1185">Reference proteome</keyword>
<dbReference type="InterPro" id="IPR032675">
    <property type="entry name" value="LRR_dom_sf"/>
</dbReference>
<proteinExistence type="predicted"/>
<dbReference type="EMBL" id="CAACVS010000034">
    <property type="protein sequence ID" value="VEU34605.1"/>
    <property type="molecule type" value="Genomic_DNA"/>
</dbReference>
<dbReference type="OrthoDB" id="544346at2759"/>
<accession>A0A448YXX6</accession>